<dbReference type="GeneID" id="17317641"/>
<dbReference type="AlphaFoldDB" id="R7QM99"/>
<organism evidence="1 2">
    <name type="scientific">Chondrus crispus</name>
    <name type="common">Carrageen Irish moss</name>
    <name type="synonym">Polymorpha crispa</name>
    <dbReference type="NCBI Taxonomy" id="2769"/>
    <lineage>
        <taxon>Eukaryota</taxon>
        <taxon>Rhodophyta</taxon>
        <taxon>Florideophyceae</taxon>
        <taxon>Rhodymeniophycidae</taxon>
        <taxon>Gigartinales</taxon>
        <taxon>Gigartinaceae</taxon>
        <taxon>Chondrus</taxon>
    </lineage>
</organism>
<proteinExistence type="predicted"/>
<sequence length="52" mass="5864">MQTNMYRTWLSSITSSFNPSASWNLFSTSCKPDILPSNLRFAPSTSVDTFAR</sequence>
<gene>
    <name evidence="1" type="ORF">CHC_T00006811001</name>
</gene>
<reference evidence="2" key="1">
    <citation type="journal article" date="2013" name="Proc. Natl. Acad. Sci. U.S.A.">
        <title>Genome structure and metabolic features in the red seaweed Chondrus crispus shed light on evolution of the Archaeplastida.</title>
        <authorList>
            <person name="Collen J."/>
            <person name="Porcel B."/>
            <person name="Carre W."/>
            <person name="Ball S.G."/>
            <person name="Chaparro C."/>
            <person name="Tonon T."/>
            <person name="Barbeyron T."/>
            <person name="Michel G."/>
            <person name="Noel B."/>
            <person name="Valentin K."/>
            <person name="Elias M."/>
            <person name="Artiguenave F."/>
            <person name="Arun A."/>
            <person name="Aury J.M."/>
            <person name="Barbosa-Neto J.F."/>
            <person name="Bothwell J.H."/>
            <person name="Bouget F.Y."/>
            <person name="Brillet L."/>
            <person name="Cabello-Hurtado F."/>
            <person name="Capella-Gutierrez S."/>
            <person name="Charrier B."/>
            <person name="Cladiere L."/>
            <person name="Cock J.M."/>
            <person name="Coelho S.M."/>
            <person name="Colleoni C."/>
            <person name="Czjzek M."/>
            <person name="Da Silva C."/>
            <person name="Delage L."/>
            <person name="Denoeud F."/>
            <person name="Deschamps P."/>
            <person name="Dittami S.M."/>
            <person name="Gabaldon T."/>
            <person name="Gachon C.M."/>
            <person name="Groisillier A."/>
            <person name="Herve C."/>
            <person name="Jabbari K."/>
            <person name="Katinka M."/>
            <person name="Kloareg B."/>
            <person name="Kowalczyk N."/>
            <person name="Labadie K."/>
            <person name="Leblanc C."/>
            <person name="Lopez P.J."/>
            <person name="McLachlan D.H."/>
            <person name="Meslet-Cladiere L."/>
            <person name="Moustafa A."/>
            <person name="Nehr Z."/>
            <person name="Nyvall Collen P."/>
            <person name="Panaud O."/>
            <person name="Partensky F."/>
            <person name="Poulain J."/>
            <person name="Rensing S.A."/>
            <person name="Rousvoal S."/>
            <person name="Samson G."/>
            <person name="Symeonidi A."/>
            <person name="Weissenbach J."/>
            <person name="Zambounis A."/>
            <person name="Wincker P."/>
            <person name="Boyen C."/>
        </authorList>
    </citation>
    <scope>NUCLEOTIDE SEQUENCE [LARGE SCALE GENOMIC DNA]</scope>
    <source>
        <strain evidence="2">cv. Stackhouse</strain>
    </source>
</reference>
<dbReference type="Proteomes" id="UP000012073">
    <property type="component" value="Unassembled WGS sequence"/>
</dbReference>
<dbReference type="PROSITE" id="PS51257">
    <property type="entry name" value="PROKAR_LIPOPROTEIN"/>
    <property type="match status" value="1"/>
</dbReference>
<accession>R7QM99</accession>
<evidence type="ECO:0000313" key="1">
    <source>
        <dbReference type="EMBL" id="CDF39632.1"/>
    </source>
</evidence>
<protein>
    <submittedName>
        <fullName evidence="1">Uncharacterized protein</fullName>
    </submittedName>
</protein>
<evidence type="ECO:0000313" key="2">
    <source>
        <dbReference type="Proteomes" id="UP000012073"/>
    </source>
</evidence>
<dbReference type="KEGG" id="ccp:CHC_T00006811001"/>
<dbReference type="EMBL" id="HG002060">
    <property type="protein sequence ID" value="CDF39632.1"/>
    <property type="molecule type" value="Genomic_DNA"/>
</dbReference>
<dbReference type="Gramene" id="CDF39632">
    <property type="protein sequence ID" value="CDF39632"/>
    <property type="gene ID" value="CHC_T00006811001"/>
</dbReference>
<name>R7QM99_CHOCR</name>
<dbReference type="RefSeq" id="XP_005709926.1">
    <property type="nucleotide sequence ID" value="XM_005709869.1"/>
</dbReference>
<keyword evidence="2" id="KW-1185">Reference proteome</keyword>